<dbReference type="AlphaFoldDB" id="A0A8J2JJU6"/>
<keyword evidence="2" id="KW-1185">Reference proteome</keyword>
<gene>
    <name evidence="1" type="ORF">AFUS01_LOCUS10468</name>
</gene>
<dbReference type="Proteomes" id="UP000708208">
    <property type="component" value="Unassembled WGS sequence"/>
</dbReference>
<name>A0A8J2JJU6_9HEXA</name>
<sequence>FHSLISFKRLHLSVHQDRVSLWDGFVTAMLNAVPTIATGHFLRRGCVHLDSGAT</sequence>
<comment type="caution">
    <text evidence="1">The sequence shown here is derived from an EMBL/GenBank/DDBJ whole genome shotgun (WGS) entry which is preliminary data.</text>
</comment>
<protein>
    <submittedName>
        <fullName evidence="1">Uncharacterized protein</fullName>
    </submittedName>
</protein>
<proteinExistence type="predicted"/>
<feature type="non-terminal residue" evidence="1">
    <location>
        <position position="54"/>
    </location>
</feature>
<accession>A0A8J2JJU6</accession>
<organism evidence="1 2">
    <name type="scientific">Allacma fusca</name>
    <dbReference type="NCBI Taxonomy" id="39272"/>
    <lineage>
        <taxon>Eukaryota</taxon>
        <taxon>Metazoa</taxon>
        <taxon>Ecdysozoa</taxon>
        <taxon>Arthropoda</taxon>
        <taxon>Hexapoda</taxon>
        <taxon>Collembola</taxon>
        <taxon>Symphypleona</taxon>
        <taxon>Sminthuridae</taxon>
        <taxon>Allacma</taxon>
    </lineage>
</organism>
<evidence type="ECO:0000313" key="1">
    <source>
        <dbReference type="EMBL" id="CAG7721241.1"/>
    </source>
</evidence>
<reference evidence="1" key="1">
    <citation type="submission" date="2021-06" db="EMBL/GenBank/DDBJ databases">
        <authorList>
            <person name="Hodson N. C."/>
            <person name="Mongue J. A."/>
            <person name="Jaron S. K."/>
        </authorList>
    </citation>
    <scope>NUCLEOTIDE SEQUENCE</scope>
</reference>
<dbReference type="EMBL" id="CAJVCH010077807">
    <property type="protein sequence ID" value="CAG7721241.1"/>
    <property type="molecule type" value="Genomic_DNA"/>
</dbReference>
<evidence type="ECO:0000313" key="2">
    <source>
        <dbReference type="Proteomes" id="UP000708208"/>
    </source>
</evidence>